<dbReference type="RefSeq" id="WP_162363343.1">
    <property type="nucleotide sequence ID" value="NZ_CP047591.1"/>
</dbReference>
<accession>A0A6P1MN98</accession>
<keyword evidence="2" id="KW-1185">Reference proteome</keyword>
<dbReference type="Proteomes" id="UP000463883">
    <property type="component" value="Chromosome"/>
</dbReference>
<proteinExistence type="predicted"/>
<organism evidence="1 2">
    <name type="scientific">Aminipila terrae</name>
    <dbReference type="NCBI Taxonomy" id="2697030"/>
    <lineage>
        <taxon>Bacteria</taxon>
        <taxon>Bacillati</taxon>
        <taxon>Bacillota</taxon>
        <taxon>Clostridia</taxon>
        <taxon>Peptostreptococcales</taxon>
        <taxon>Anaerovoracaceae</taxon>
        <taxon>Aminipila</taxon>
    </lineage>
</organism>
<dbReference type="AlphaFoldDB" id="A0A6P1MN98"/>
<sequence length="64" mass="7275">MLNKTIENRIERINGTMAIEGMPLTSEDRKRIGRLLAGKISYEKGKAEIIAQINLRRAHNGRNL</sequence>
<name>A0A6P1MN98_9FIRM</name>
<evidence type="ECO:0008006" key="3">
    <source>
        <dbReference type="Google" id="ProtNLM"/>
    </source>
</evidence>
<dbReference type="EMBL" id="CP047591">
    <property type="protein sequence ID" value="QHI73578.1"/>
    <property type="molecule type" value="Genomic_DNA"/>
</dbReference>
<gene>
    <name evidence="1" type="ORF">Ami3637_15405</name>
</gene>
<reference evidence="1 2" key="1">
    <citation type="submission" date="2020-01" db="EMBL/GenBank/DDBJ databases">
        <title>Genomic analysis of Aminipila sp. CBA3637.</title>
        <authorList>
            <person name="Kim Y.B."/>
            <person name="Roh S.W."/>
        </authorList>
    </citation>
    <scope>NUCLEOTIDE SEQUENCE [LARGE SCALE GENOMIC DNA]</scope>
    <source>
        <strain evidence="1 2">CBA3637</strain>
    </source>
</reference>
<dbReference type="InterPro" id="IPR033788">
    <property type="entry name" value="VbhA-like"/>
</dbReference>
<dbReference type="CDD" id="cd11586">
    <property type="entry name" value="VbhA_like"/>
    <property type="match status" value="1"/>
</dbReference>
<protein>
    <recommendedName>
        <fullName evidence="3">Antitoxin VbhA domain-containing protein</fullName>
    </recommendedName>
</protein>
<evidence type="ECO:0000313" key="1">
    <source>
        <dbReference type="EMBL" id="QHI73578.1"/>
    </source>
</evidence>
<evidence type="ECO:0000313" key="2">
    <source>
        <dbReference type="Proteomes" id="UP000463883"/>
    </source>
</evidence>
<dbReference type="KEGG" id="amic:Ami3637_15405"/>